<dbReference type="AlphaFoldDB" id="A0A6J7ILZ1"/>
<evidence type="ECO:0000259" key="1">
    <source>
        <dbReference type="Pfam" id="PF01058"/>
    </source>
</evidence>
<accession>A0A6J7ILZ1</accession>
<dbReference type="InterPro" id="IPR006137">
    <property type="entry name" value="NADH_UbQ_OxRdtase-like_20kDa"/>
</dbReference>
<reference evidence="2" key="1">
    <citation type="submission" date="2020-05" db="EMBL/GenBank/DDBJ databases">
        <authorList>
            <person name="Chiriac C."/>
            <person name="Salcher M."/>
            <person name="Ghai R."/>
            <person name="Kavagutti S V."/>
        </authorList>
    </citation>
    <scope>NUCLEOTIDE SEQUENCE</scope>
</reference>
<dbReference type="GO" id="GO:0008137">
    <property type="term" value="F:NADH dehydrogenase (ubiquinone) activity"/>
    <property type="evidence" value="ECO:0007669"/>
    <property type="project" value="TreeGrafter"/>
</dbReference>
<dbReference type="EMBL" id="CAFBMR010000151">
    <property type="protein sequence ID" value="CAB4932263.1"/>
    <property type="molecule type" value="Genomic_DNA"/>
</dbReference>
<gene>
    <name evidence="2" type="ORF">UFOPK3610_01993</name>
</gene>
<dbReference type="Gene3D" id="3.40.50.12280">
    <property type="match status" value="1"/>
</dbReference>
<dbReference type="GO" id="GO:0009060">
    <property type="term" value="P:aerobic respiration"/>
    <property type="evidence" value="ECO:0007669"/>
    <property type="project" value="TreeGrafter"/>
</dbReference>
<dbReference type="Pfam" id="PF01058">
    <property type="entry name" value="Oxidored_q6"/>
    <property type="match status" value="1"/>
</dbReference>
<dbReference type="GO" id="GO:0015990">
    <property type="term" value="P:electron transport coupled proton transport"/>
    <property type="evidence" value="ECO:0007669"/>
    <property type="project" value="TreeGrafter"/>
</dbReference>
<dbReference type="GO" id="GO:0045271">
    <property type="term" value="C:respiratory chain complex I"/>
    <property type="evidence" value="ECO:0007669"/>
    <property type="project" value="TreeGrafter"/>
</dbReference>
<feature type="domain" description="NADH:ubiquinone oxidoreductase-like 20kDa subunit" evidence="1">
    <location>
        <begin position="55"/>
        <end position="140"/>
    </location>
</feature>
<sequence>MPAIEMTGLRGAGRTYAVTGRPGLHVSVANLGLACCAVEFGSAVTRGLLEPADPTWEPEMTVLVVSGTLTHQLTPHLTAAWNAVVGPRAVLALGACATSGGPYWDSYAVVEGIDSVVPVASYVPGCPPRPEALVAAIVSLAGAS</sequence>
<dbReference type="GO" id="GO:0051536">
    <property type="term" value="F:iron-sulfur cluster binding"/>
    <property type="evidence" value="ECO:0007669"/>
    <property type="project" value="InterPro"/>
</dbReference>
<dbReference type="PANTHER" id="PTHR11995:SF14">
    <property type="entry name" value="NADH DEHYDROGENASE [UBIQUINONE] IRON-SULFUR PROTEIN 7, MITOCHONDRIAL"/>
    <property type="match status" value="1"/>
</dbReference>
<evidence type="ECO:0000313" key="2">
    <source>
        <dbReference type="EMBL" id="CAB4932263.1"/>
    </source>
</evidence>
<proteinExistence type="predicted"/>
<dbReference type="PANTHER" id="PTHR11995">
    <property type="entry name" value="NADH DEHYDROGENASE"/>
    <property type="match status" value="1"/>
</dbReference>
<protein>
    <submittedName>
        <fullName evidence="2">Unannotated protein</fullName>
    </submittedName>
</protein>
<name>A0A6J7ILZ1_9ZZZZ</name>
<dbReference type="SUPFAM" id="SSF56770">
    <property type="entry name" value="HydA/Nqo6-like"/>
    <property type="match status" value="1"/>
</dbReference>
<organism evidence="2">
    <name type="scientific">freshwater metagenome</name>
    <dbReference type="NCBI Taxonomy" id="449393"/>
    <lineage>
        <taxon>unclassified sequences</taxon>
        <taxon>metagenomes</taxon>
        <taxon>ecological metagenomes</taxon>
    </lineage>
</organism>